<evidence type="ECO:0000313" key="2">
    <source>
        <dbReference type="EMBL" id="KAG2544098.1"/>
    </source>
</evidence>
<feature type="region of interest" description="Disordered" evidence="1">
    <location>
        <begin position="136"/>
        <end position="272"/>
    </location>
</feature>
<reference evidence="2" key="1">
    <citation type="submission" date="2020-05" db="EMBL/GenBank/DDBJ databases">
        <title>WGS assembly of Panicum virgatum.</title>
        <authorList>
            <person name="Lovell J.T."/>
            <person name="Jenkins J."/>
            <person name="Shu S."/>
            <person name="Juenger T.E."/>
            <person name="Schmutz J."/>
        </authorList>
    </citation>
    <scope>NUCLEOTIDE SEQUENCE</scope>
    <source>
        <strain evidence="2">AP13</strain>
    </source>
</reference>
<feature type="compositionally biased region" description="Basic and acidic residues" evidence="1">
    <location>
        <begin position="158"/>
        <end position="170"/>
    </location>
</feature>
<dbReference type="Proteomes" id="UP000823388">
    <property type="component" value="Chromosome 9N"/>
</dbReference>
<evidence type="ECO:0000313" key="3">
    <source>
        <dbReference type="Proteomes" id="UP000823388"/>
    </source>
</evidence>
<sequence length="320" mass="34334">MSRLPVLPVQTHARLHPFERRRGEVAVLPGWAREKLEARLRPRAPATAEQAPLELGVPVVLDVVVQQEQVNRIQQDMNLGGGGGQQPRVVVDGSDAHQARGAQGLPAPPPIGEGEPHQEGCGAHELVAVFVLGARHGSQGDRRRPPRRRACRRLQRRRDREASVGDREAEGDQTEPDGEAAGPGGEHAGAVEPDGHAGGGAAAVPGRRLQHRRVGGRDPRRSPGRRRRRGGGALGRRAGGALASGGRRGGVGAAASERERDGSASGEKTGERRGPLVRWIEALFSQLGWSTPLIWPSKFLKLALKMKYRGPFLISPLELL</sequence>
<protein>
    <submittedName>
        <fullName evidence="2">Uncharacterized protein</fullName>
    </submittedName>
</protein>
<dbReference type="EMBL" id="CM029054">
    <property type="protein sequence ID" value="KAG2544098.1"/>
    <property type="molecule type" value="Genomic_DNA"/>
</dbReference>
<proteinExistence type="predicted"/>
<feature type="region of interest" description="Disordered" evidence="1">
    <location>
        <begin position="98"/>
        <end position="119"/>
    </location>
</feature>
<feature type="compositionally biased region" description="Basic residues" evidence="1">
    <location>
        <begin position="144"/>
        <end position="157"/>
    </location>
</feature>
<feature type="compositionally biased region" description="Gly residues" evidence="1">
    <location>
        <begin position="231"/>
        <end position="252"/>
    </location>
</feature>
<name>A0A8T0N5H2_PANVG</name>
<feature type="compositionally biased region" description="Basic and acidic residues" evidence="1">
    <location>
        <begin position="256"/>
        <end position="272"/>
    </location>
</feature>
<keyword evidence="3" id="KW-1185">Reference proteome</keyword>
<organism evidence="2 3">
    <name type="scientific">Panicum virgatum</name>
    <name type="common">Blackwell switchgrass</name>
    <dbReference type="NCBI Taxonomy" id="38727"/>
    <lineage>
        <taxon>Eukaryota</taxon>
        <taxon>Viridiplantae</taxon>
        <taxon>Streptophyta</taxon>
        <taxon>Embryophyta</taxon>
        <taxon>Tracheophyta</taxon>
        <taxon>Spermatophyta</taxon>
        <taxon>Magnoliopsida</taxon>
        <taxon>Liliopsida</taxon>
        <taxon>Poales</taxon>
        <taxon>Poaceae</taxon>
        <taxon>PACMAD clade</taxon>
        <taxon>Panicoideae</taxon>
        <taxon>Panicodae</taxon>
        <taxon>Paniceae</taxon>
        <taxon>Panicinae</taxon>
        <taxon>Panicum</taxon>
        <taxon>Panicum sect. Hiantes</taxon>
    </lineage>
</organism>
<accession>A0A8T0N5H2</accession>
<dbReference type="AlphaFoldDB" id="A0A8T0N5H2"/>
<evidence type="ECO:0000256" key="1">
    <source>
        <dbReference type="SAM" id="MobiDB-lite"/>
    </source>
</evidence>
<gene>
    <name evidence="2" type="ORF">PVAP13_9NG809098</name>
</gene>
<comment type="caution">
    <text evidence="2">The sequence shown here is derived from an EMBL/GenBank/DDBJ whole genome shotgun (WGS) entry which is preliminary data.</text>
</comment>